<reference evidence="2" key="1">
    <citation type="journal article" date="2019" name="Int. J. Syst. Evol. Microbiol.">
        <title>The Global Catalogue of Microorganisms (GCM) 10K type strain sequencing project: providing services to taxonomists for standard genome sequencing and annotation.</title>
        <authorList>
            <consortium name="The Broad Institute Genomics Platform"/>
            <consortium name="The Broad Institute Genome Sequencing Center for Infectious Disease"/>
            <person name="Wu L."/>
            <person name="Ma J."/>
        </authorList>
    </citation>
    <scope>NUCLEOTIDE SEQUENCE [LARGE SCALE GENOMIC DNA]</scope>
    <source>
        <strain evidence="2">CGMCC 1.8957</strain>
    </source>
</reference>
<organism evidence="1 2">
    <name type="scientific">Sphingomonas glacialis</name>
    <dbReference type="NCBI Taxonomy" id="658225"/>
    <lineage>
        <taxon>Bacteria</taxon>
        <taxon>Pseudomonadati</taxon>
        <taxon>Pseudomonadota</taxon>
        <taxon>Alphaproteobacteria</taxon>
        <taxon>Sphingomonadales</taxon>
        <taxon>Sphingomonadaceae</taxon>
        <taxon>Sphingomonas</taxon>
    </lineage>
</organism>
<comment type="caution">
    <text evidence="1">The sequence shown here is derived from an EMBL/GenBank/DDBJ whole genome shotgun (WGS) entry which is preliminary data.</text>
</comment>
<proteinExistence type="predicted"/>
<gene>
    <name evidence="1" type="ORF">GCM10008023_40760</name>
</gene>
<dbReference type="Proteomes" id="UP000652430">
    <property type="component" value="Unassembled WGS sequence"/>
</dbReference>
<evidence type="ECO:0000313" key="1">
    <source>
        <dbReference type="EMBL" id="GHH26330.1"/>
    </source>
</evidence>
<name>A0ABQ3LUQ7_9SPHN</name>
<sequence length="110" mass="11933">MDGDTEDEAARAFESLRAEVSLMRRAVERLAAESAESSHAPDYSETLGVISQNLSATAQRVDALVKSPALSLTLEETSRQIGAASFDARREDHRLFLVAKQGIGNRRGSD</sequence>
<dbReference type="RefSeq" id="WP_189677831.1">
    <property type="nucleotide sequence ID" value="NZ_BNAQ01000014.1"/>
</dbReference>
<keyword evidence="2" id="KW-1185">Reference proteome</keyword>
<dbReference type="EMBL" id="BNAQ01000014">
    <property type="protein sequence ID" value="GHH26330.1"/>
    <property type="molecule type" value="Genomic_DNA"/>
</dbReference>
<accession>A0ABQ3LUQ7</accession>
<evidence type="ECO:0000313" key="2">
    <source>
        <dbReference type="Proteomes" id="UP000652430"/>
    </source>
</evidence>
<protein>
    <submittedName>
        <fullName evidence="1">Uncharacterized protein</fullName>
    </submittedName>
</protein>